<evidence type="ECO:0000256" key="2">
    <source>
        <dbReference type="ARBA" id="ARBA00013194"/>
    </source>
</evidence>
<dbReference type="AlphaFoldDB" id="A0A2S5B397"/>
<dbReference type="GO" id="GO:0003755">
    <property type="term" value="F:peptidyl-prolyl cis-trans isomerase activity"/>
    <property type="evidence" value="ECO:0007669"/>
    <property type="project" value="UniProtKB-EC"/>
</dbReference>
<dbReference type="PROSITE" id="PS50005">
    <property type="entry name" value="TPR"/>
    <property type="match status" value="1"/>
</dbReference>
<gene>
    <name evidence="7" type="ORF">BMF94_5561</name>
</gene>
<dbReference type="OrthoDB" id="433738at2759"/>
<dbReference type="SUPFAM" id="SSF48452">
    <property type="entry name" value="TPR-like"/>
    <property type="match status" value="1"/>
</dbReference>
<feature type="compositionally biased region" description="Low complexity" evidence="6">
    <location>
        <begin position="208"/>
        <end position="221"/>
    </location>
</feature>
<feature type="repeat" description="TPR" evidence="5">
    <location>
        <begin position="104"/>
        <end position="137"/>
    </location>
</feature>
<keyword evidence="5" id="KW-0802">TPR repeat</keyword>
<dbReference type="InterPro" id="IPR050754">
    <property type="entry name" value="FKBP4/5/8-like"/>
</dbReference>
<dbReference type="EMBL" id="PJQD01000085">
    <property type="protein sequence ID" value="POY71249.1"/>
    <property type="molecule type" value="Genomic_DNA"/>
</dbReference>
<comment type="caution">
    <text evidence="7">The sequence shown here is derived from an EMBL/GenBank/DDBJ whole genome shotgun (WGS) entry which is preliminary data.</text>
</comment>
<feature type="compositionally biased region" description="Basic and acidic residues" evidence="6">
    <location>
        <begin position="222"/>
        <end position="236"/>
    </location>
</feature>
<reference evidence="7 8" key="1">
    <citation type="journal article" date="2018" name="Front. Microbiol.">
        <title>Prospects for Fungal Bioremediation of Acidic Radioactive Waste Sites: Characterization and Genome Sequence of Rhodotorula taiwanensis MD1149.</title>
        <authorList>
            <person name="Tkavc R."/>
            <person name="Matrosova V.Y."/>
            <person name="Grichenko O.E."/>
            <person name="Gostincar C."/>
            <person name="Volpe R.P."/>
            <person name="Klimenkova P."/>
            <person name="Gaidamakova E.K."/>
            <person name="Zhou C.E."/>
            <person name="Stewart B.J."/>
            <person name="Lyman M.G."/>
            <person name="Malfatti S.A."/>
            <person name="Rubinfeld B."/>
            <person name="Courtot M."/>
            <person name="Singh J."/>
            <person name="Dalgard C.L."/>
            <person name="Hamilton T."/>
            <person name="Frey K.G."/>
            <person name="Gunde-Cimerman N."/>
            <person name="Dugan L."/>
            <person name="Daly M.J."/>
        </authorList>
    </citation>
    <scope>NUCLEOTIDE SEQUENCE [LARGE SCALE GENOMIC DNA]</scope>
    <source>
        <strain evidence="7 8">MD1149</strain>
    </source>
</reference>
<evidence type="ECO:0000256" key="5">
    <source>
        <dbReference type="PROSITE-ProRule" id="PRU00339"/>
    </source>
</evidence>
<evidence type="ECO:0000313" key="7">
    <source>
        <dbReference type="EMBL" id="POY71249.1"/>
    </source>
</evidence>
<evidence type="ECO:0000256" key="1">
    <source>
        <dbReference type="ARBA" id="ARBA00000971"/>
    </source>
</evidence>
<evidence type="ECO:0000256" key="6">
    <source>
        <dbReference type="SAM" id="MobiDB-lite"/>
    </source>
</evidence>
<evidence type="ECO:0000313" key="8">
    <source>
        <dbReference type="Proteomes" id="UP000237144"/>
    </source>
</evidence>
<keyword evidence="3" id="KW-0697">Rotamase</keyword>
<feature type="region of interest" description="Disordered" evidence="6">
    <location>
        <begin position="208"/>
        <end position="274"/>
    </location>
</feature>
<protein>
    <recommendedName>
        <fullName evidence="2">peptidylprolyl isomerase</fullName>
        <ecNumber evidence="2">5.2.1.8</ecNumber>
    </recommendedName>
</protein>
<dbReference type="InterPro" id="IPR011990">
    <property type="entry name" value="TPR-like_helical_dom_sf"/>
</dbReference>
<dbReference type="PANTHER" id="PTHR46512">
    <property type="entry name" value="PEPTIDYLPROLYL ISOMERASE"/>
    <property type="match status" value="1"/>
</dbReference>
<evidence type="ECO:0000256" key="3">
    <source>
        <dbReference type="ARBA" id="ARBA00023110"/>
    </source>
</evidence>
<keyword evidence="4" id="KW-0413">Isomerase</keyword>
<organism evidence="7 8">
    <name type="scientific">Rhodotorula taiwanensis</name>
    <dbReference type="NCBI Taxonomy" id="741276"/>
    <lineage>
        <taxon>Eukaryota</taxon>
        <taxon>Fungi</taxon>
        <taxon>Dikarya</taxon>
        <taxon>Basidiomycota</taxon>
        <taxon>Pucciniomycotina</taxon>
        <taxon>Microbotryomycetes</taxon>
        <taxon>Sporidiobolales</taxon>
        <taxon>Sporidiobolaceae</taxon>
        <taxon>Rhodotorula</taxon>
    </lineage>
</organism>
<name>A0A2S5B397_9BASI</name>
<dbReference type="Proteomes" id="UP000237144">
    <property type="component" value="Unassembled WGS sequence"/>
</dbReference>
<dbReference type="SMART" id="SM00028">
    <property type="entry name" value="TPR"/>
    <property type="match status" value="3"/>
</dbReference>
<sequence>MSMWDEETIEPHIDKYLALRLEGNEKLVKGDLQGALQTYHTVLLALKGLEGPLQQIYGLPAPPPVNQVSEGTDEEAKAFAEEGEAEKKKEKELTKADLVKEAILNTYLNLANIYIKQEKWKKATEAAESAKRLHPDHPKAIYREAQGHIGLGEIQKGREMLVKLQKKNPDSAIVAALQKLELDEKNRQTKANAQMRGMFAGMFASKPAADASKGKGSASSDDGGKIVELADDKVEGQGEAATKAATPPEKIGEGADVVDETKGSPATKASTTAA</sequence>
<dbReference type="Pfam" id="PF14559">
    <property type="entry name" value="TPR_19"/>
    <property type="match status" value="1"/>
</dbReference>
<comment type="catalytic activity">
    <reaction evidence="1">
        <text>[protein]-peptidylproline (omega=180) = [protein]-peptidylproline (omega=0)</text>
        <dbReference type="Rhea" id="RHEA:16237"/>
        <dbReference type="Rhea" id="RHEA-COMP:10747"/>
        <dbReference type="Rhea" id="RHEA-COMP:10748"/>
        <dbReference type="ChEBI" id="CHEBI:83833"/>
        <dbReference type="ChEBI" id="CHEBI:83834"/>
        <dbReference type="EC" id="5.2.1.8"/>
    </reaction>
</comment>
<dbReference type="Gene3D" id="1.25.40.10">
    <property type="entry name" value="Tetratricopeptide repeat domain"/>
    <property type="match status" value="1"/>
</dbReference>
<proteinExistence type="predicted"/>
<dbReference type="PANTHER" id="PTHR46512:SF9">
    <property type="entry name" value="PEPTIDYLPROLYL ISOMERASE"/>
    <property type="match status" value="1"/>
</dbReference>
<dbReference type="InterPro" id="IPR019734">
    <property type="entry name" value="TPR_rpt"/>
</dbReference>
<accession>A0A2S5B397</accession>
<keyword evidence="8" id="KW-1185">Reference proteome</keyword>
<evidence type="ECO:0000256" key="4">
    <source>
        <dbReference type="ARBA" id="ARBA00023235"/>
    </source>
</evidence>
<dbReference type="EC" id="5.2.1.8" evidence="2"/>
<dbReference type="STRING" id="741276.A0A2S5B397"/>